<feature type="domain" description="RagB/SusD" evidence="7">
    <location>
        <begin position="312"/>
        <end position="584"/>
    </location>
</feature>
<evidence type="ECO:0000313" key="10">
    <source>
        <dbReference type="Proteomes" id="UP000284120"/>
    </source>
</evidence>
<evidence type="ECO:0000256" key="2">
    <source>
        <dbReference type="ARBA" id="ARBA00006275"/>
    </source>
</evidence>
<keyword evidence="10" id="KW-1185">Reference proteome</keyword>
<keyword evidence="3 6" id="KW-0732">Signal</keyword>
<comment type="subcellular location">
    <subcellularLocation>
        <location evidence="1">Cell outer membrane</location>
    </subcellularLocation>
</comment>
<evidence type="ECO:0000313" key="9">
    <source>
        <dbReference type="EMBL" id="RWU08510.1"/>
    </source>
</evidence>
<dbReference type="Proteomes" id="UP000284120">
    <property type="component" value="Unassembled WGS sequence"/>
</dbReference>
<comment type="caution">
    <text evidence="9">The sequence shown here is derived from an EMBL/GenBank/DDBJ whole genome shotgun (WGS) entry which is preliminary data.</text>
</comment>
<dbReference type="InterPro" id="IPR033985">
    <property type="entry name" value="SusD-like_N"/>
</dbReference>
<evidence type="ECO:0000256" key="4">
    <source>
        <dbReference type="ARBA" id="ARBA00023136"/>
    </source>
</evidence>
<evidence type="ECO:0000256" key="1">
    <source>
        <dbReference type="ARBA" id="ARBA00004442"/>
    </source>
</evidence>
<evidence type="ECO:0000259" key="8">
    <source>
        <dbReference type="Pfam" id="PF14322"/>
    </source>
</evidence>
<dbReference type="Pfam" id="PF07980">
    <property type="entry name" value="SusD_RagB"/>
    <property type="match status" value="1"/>
</dbReference>
<keyword evidence="5" id="KW-0998">Cell outer membrane</keyword>
<reference evidence="9 10" key="1">
    <citation type="submission" date="2018-06" db="EMBL/GenBank/DDBJ databases">
        <title>Pedobacter endophyticus sp. nov., an endophytic bacterium isolated from a leaf of Triticum aestivum.</title>
        <authorList>
            <person name="Zhang L."/>
        </authorList>
    </citation>
    <scope>NUCLEOTIDE SEQUENCE [LARGE SCALE GENOMIC DNA]</scope>
    <source>
        <strain evidence="9 10">CM134L-2</strain>
    </source>
</reference>
<evidence type="ECO:0000256" key="6">
    <source>
        <dbReference type="SAM" id="SignalP"/>
    </source>
</evidence>
<sequence>MNYTPFISFKKYRSLFSKALMIAVLAMSFFACKKDYLQDGSITDGSITGDQVWGNDAYARGVLNSAYFNIPEGFSIDGGGGMLASGTDEAVNSGVNANLSIFNNGTWGPLRTVDDEYSNLYEGLRKVNLFLENLPKSEIIPTDGLSVQDDKSRLEGQAYFLRALFHFELMKRYGAITLATRVFSREENLNLPKNTYKECLDQIIADCDKAIATKLPLFTRETATTANPYPWRTGDYGRATKTAAMGLKSRLLLYAASPLFATQSGVTWQQAADAAKVIIDLNLHSLRTNYTNVFNFGADPYNNEVLFATRAQNRNDIEQQQAPISYDGATGRTNPTQEMIDAFETTNGKLVSDPTNTLYNANNPYVNRDPRLALTVNYNGRVFKSKAVQTYVGGADGLNRNINATKTGYYMRKFLSESATWNQQSNTLARRPWVVMRYAEILLNYAEALNEAQGIAAMTEVLKHVNLVRARTGVAMPALQTTNPTGNGYVAPTKEAIRERIQNERRVELCFEGHRFYDVRRWKLGETFLNKPVTGMRITIDGAGVTTYTRFEVEKRYFQEKNYLYPFSQNTINRQPALIQNTGY</sequence>
<evidence type="ECO:0000256" key="5">
    <source>
        <dbReference type="ARBA" id="ARBA00023237"/>
    </source>
</evidence>
<keyword evidence="4" id="KW-0472">Membrane</keyword>
<dbReference type="SUPFAM" id="SSF48452">
    <property type="entry name" value="TPR-like"/>
    <property type="match status" value="1"/>
</dbReference>
<dbReference type="GO" id="GO:0009279">
    <property type="term" value="C:cell outer membrane"/>
    <property type="evidence" value="ECO:0007669"/>
    <property type="project" value="UniProtKB-SubCell"/>
</dbReference>
<dbReference type="RefSeq" id="WP_113647027.1">
    <property type="nucleotide sequence ID" value="NZ_QMHN01000002.1"/>
</dbReference>
<dbReference type="AlphaFoldDB" id="A0A3S3QGH7"/>
<evidence type="ECO:0000259" key="7">
    <source>
        <dbReference type="Pfam" id="PF07980"/>
    </source>
</evidence>
<gene>
    <name evidence="9" type="ORF">DPV69_09060</name>
</gene>
<evidence type="ECO:0000256" key="3">
    <source>
        <dbReference type="ARBA" id="ARBA00022729"/>
    </source>
</evidence>
<dbReference type="OrthoDB" id="691231at2"/>
<dbReference type="Gene3D" id="1.25.40.390">
    <property type="match status" value="1"/>
</dbReference>
<name>A0A3S3QGH7_9SPHI</name>
<protein>
    <submittedName>
        <fullName evidence="9">RagB/SusD family nutrient uptake outer membrane protein</fullName>
    </submittedName>
</protein>
<proteinExistence type="inferred from homology"/>
<organism evidence="9 10">
    <name type="scientific">Pedobacter chitinilyticus</name>
    <dbReference type="NCBI Taxonomy" id="2233776"/>
    <lineage>
        <taxon>Bacteria</taxon>
        <taxon>Pseudomonadati</taxon>
        <taxon>Bacteroidota</taxon>
        <taxon>Sphingobacteriia</taxon>
        <taxon>Sphingobacteriales</taxon>
        <taxon>Sphingobacteriaceae</taxon>
        <taxon>Pedobacter</taxon>
    </lineage>
</organism>
<comment type="similarity">
    <text evidence="2">Belongs to the SusD family.</text>
</comment>
<feature type="chain" id="PRO_5018743834" evidence="6">
    <location>
        <begin position="34"/>
        <end position="584"/>
    </location>
</feature>
<dbReference type="EMBL" id="SAYW01000002">
    <property type="protein sequence ID" value="RWU08510.1"/>
    <property type="molecule type" value="Genomic_DNA"/>
</dbReference>
<dbReference type="InterPro" id="IPR012944">
    <property type="entry name" value="SusD_RagB_dom"/>
</dbReference>
<feature type="domain" description="SusD-like N-terminal" evidence="8">
    <location>
        <begin position="111"/>
        <end position="212"/>
    </location>
</feature>
<feature type="signal peptide" evidence="6">
    <location>
        <begin position="1"/>
        <end position="33"/>
    </location>
</feature>
<dbReference type="InterPro" id="IPR011990">
    <property type="entry name" value="TPR-like_helical_dom_sf"/>
</dbReference>
<accession>A0A3S3QGH7</accession>
<dbReference type="Pfam" id="PF14322">
    <property type="entry name" value="SusD-like_3"/>
    <property type="match status" value="1"/>
</dbReference>